<name>W7TQW6_9STRA</name>
<dbReference type="OrthoDB" id="188232at2759"/>
<protein>
    <submittedName>
        <fullName evidence="1">Uncharacterized protein</fullName>
    </submittedName>
</protein>
<dbReference type="AlphaFoldDB" id="W7TQW6"/>
<reference evidence="1 2" key="1">
    <citation type="journal article" date="2014" name="Mol. Plant">
        <title>Chromosome Scale Genome Assembly and Transcriptome Profiling of Nannochloropsis gaditana in Nitrogen Depletion.</title>
        <authorList>
            <person name="Corteggiani Carpinelli E."/>
            <person name="Telatin A."/>
            <person name="Vitulo N."/>
            <person name="Forcato C."/>
            <person name="D'Angelo M."/>
            <person name="Schiavon R."/>
            <person name="Vezzi A."/>
            <person name="Giacometti G.M."/>
            <person name="Morosinotto T."/>
            <person name="Valle G."/>
        </authorList>
    </citation>
    <scope>NUCLEOTIDE SEQUENCE [LARGE SCALE GENOMIC DNA]</scope>
    <source>
        <strain evidence="1 2">B-31</strain>
    </source>
</reference>
<accession>W7TQW6</accession>
<gene>
    <name evidence="1" type="ORF">Naga_100293g5</name>
</gene>
<evidence type="ECO:0000313" key="2">
    <source>
        <dbReference type="Proteomes" id="UP000019335"/>
    </source>
</evidence>
<dbReference type="Proteomes" id="UP000019335">
    <property type="component" value="Chromosome 20"/>
</dbReference>
<dbReference type="EMBL" id="AZIL01002058">
    <property type="protein sequence ID" value="EWM22846.1"/>
    <property type="molecule type" value="Genomic_DNA"/>
</dbReference>
<comment type="caution">
    <text evidence="1">The sequence shown here is derived from an EMBL/GenBank/DDBJ whole genome shotgun (WGS) entry which is preliminary data.</text>
</comment>
<keyword evidence="2" id="KW-1185">Reference proteome</keyword>
<evidence type="ECO:0000313" key="1">
    <source>
        <dbReference type="EMBL" id="EWM22846.1"/>
    </source>
</evidence>
<sequence>MASPFSSTGGKLGLASKVQTQGSCHDAENSDGCCLAGVDDRLEALAHSVSQDVIPGLERELNKVRGWLAMLDARQPVGCISARANPSGLSKTQSLSERSGESEAVPISQSELNLKVHHKLETLNTAVRVFKVRNPNGTGYQLQGADEDDNLLTCDMQREIWIIA</sequence>
<proteinExistence type="predicted"/>
<organism evidence="1 2">
    <name type="scientific">Nannochloropsis gaditana</name>
    <dbReference type="NCBI Taxonomy" id="72520"/>
    <lineage>
        <taxon>Eukaryota</taxon>
        <taxon>Sar</taxon>
        <taxon>Stramenopiles</taxon>
        <taxon>Ochrophyta</taxon>
        <taxon>Eustigmatophyceae</taxon>
        <taxon>Eustigmatales</taxon>
        <taxon>Monodopsidaceae</taxon>
        <taxon>Nannochloropsis</taxon>
    </lineage>
</organism>